<organism evidence="5 6">
    <name type="scientific">Clavelina lepadiformis</name>
    <name type="common">Light-bulb sea squirt</name>
    <name type="synonym">Ascidia lepadiformis</name>
    <dbReference type="NCBI Taxonomy" id="159417"/>
    <lineage>
        <taxon>Eukaryota</taxon>
        <taxon>Metazoa</taxon>
        <taxon>Chordata</taxon>
        <taxon>Tunicata</taxon>
        <taxon>Ascidiacea</taxon>
        <taxon>Aplousobranchia</taxon>
        <taxon>Clavelinidae</taxon>
        <taxon>Clavelina</taxon>
    </lineage>
</organism>
<feature type="compositionally biased region" description="Basic and acidic residues" evidence="2">
    <location>
        <begin position="475"/>
        <end position="486"/>
    </location>
</feature>
<proteinExistence type="predicted"/>
<dbReference type="SUPFAM" id="SSF47473">
    <property type="entry name" value="EF-hand"/>
    <property type="match status" value="1"/>
</dbReference>
<evidence type="ECO:0000313" key="5">
    <source>
        <dbReference type="EMBL" id="CAK8686062.1"/>
    </source>
</evidence>
<evidence type="ECO:0000259" key="3">
    <source>
        <dbReference type="PROSITE" id="PS50031"/>
    </source>
</evidence>
<dbReference type="Proteomes" id="UP001642483">
    <property type="component" value="Unassembled WGS sequence"/>
</dbReference>
<dbReference type="CDD" id="cd00052">
    <property type="entry name" value="EH"/>
    <property type="match status" value="1"/>
</dbReference>
<dbReference type="PROSITE" id="PS50222">
    <property type="entry name" value="EF_HAND_2"/>
    <property type="match status" value="1"/>
</dbReference>
<dbReference type="InterPro" id="IPR011992">
    <property type="entry name" value="EF-hand-dom_pair"/>
</dbReference>
<feature type="region of interest" description="Disordered" evidence="2">
    <location>
        <begin position="299"/>
        <end position="393"/>
    </location>
</feature>
<accession>A0ABP0G2J0</accession>
<feature type="domain" description="EH" evidence="3">
    <location>
        <begin position="201"/>
        <end position="286"/>
    </location>
</feature>
<evidence type="ECO:0000313" key="6">
    <source>
        <dbReference type="Proteomes" id="UP001642483"/>
    </source>
</evidence>
<feature type="region of interest" description="Disordered" evidence="2">
    <location>
        <begin position="1"/>
        <end position="188"/>
    </location>
</feature>
<dbReference type="PANTHER" id="PTHR11216">
    <property type="entry name" value="EH DOMAIN"/>
    <property type="match status" value="1"/>
</dbReference>
<feature type="compositionally biased region" description="Basic and acidic residues" evidence="2">
    <location>
        <begin position="550"/>
        <end position="564"/>
    </location>
</feature>
<feature type="compositionally biased region" description="Polar residues" evidence="2">
    <location>
        <begin position="307"/>
        <end position="333"/>
    </location>
</feature>
<feature type="compositionally biased region" description="Basic and acidic residues" evidence="2">
    <location>
        <begin position="407"/>
        <end position="436"/>
    </location>
</feature>
<dbReference type="InterPro" id="IPR000261">
    <property type="entry name" value="EH_dom"/>
</dbReference>
<dbReference type="InterPro" id="IPR002048">
    <property type="entry name" value="EF_hand_dom"/>
</dbReference>
<dbReference type="SMART" id="SM00027">
    <property type="entry name" value="EH"/>
    <property type="match status" value="1"/>
</dbReference>
<evidence type="ECO:0000256" key="2">
    <source>
        <dbReference type="SAM" id="MobiDB-lite"/>
    </source>
</evidence>
<evidence type="ECO:0000259" key="4">
    <source>
        <dbReference type="PROSITE" id="PS50222"/>
    </source>
</evidence>
<evidence type="ECO:0008006" key="7">
    <source>
        <dbReference type="Google" id="ProtNLM"/>
    </source>
</evidence>
<feature type="compositionally biased region" description="Basic and acidic residues" evidence="2">
    <location>
        <begin position="617"/>
        <end position="643"/>
    </location>
</feature>
<dbReference type="PROSITE" id="PS50031">
    <property type="entry name" value="EH"/>
    <property type="match status" value="1"/>
</dbReference>
<feature type="compositionally biased region" description="Polar residues" evidence="2">
    <location>
        <begin position="689"/>
        <end position="699"/>
    </location>
</feature>
<comment type="caution">
    <text evidence="5">The sequence shown here is derived from an EMBL/GenBank/DDBJ whole genome shotgun (WGS) entry which is preliminary data.</text>
</comment>
<feature type="compositionally biased region" description="Basic and acidic residues" evidence="2">
    <location>
        <begin position="600"/>
        <end position="611"/>
    </location>
</feature>
<name>A0ABP0G2J0_CLALP</name>
<feature type="compositionally biased region" description="Low complexity" evidence="2">
    <location>
        <begin position="453"/>
        <end position="470"/>
    </location>
</feature>
<keyword evidence="1" id="KW-0106">Calcium</keyword>
<evidence type="ECO:0000256" key="1">
    <source>
        <dbReference type="ARBA" id="ARBA00022837"/>
    </source>
</evidence>
<gene>
    <name evidence="5" type="ORF">CVLEPA_LOCUS17974</name>
</gene>
<dbReference type="PANTHER" id="PTHR11216:SF174">
    <property type="entry name" value="GH06923P"/>
    <property type="match status" value="1"/>
</dbReference>
<feature type="compositionally biased region" description="Basic and acidic residues" evidence="2">
    <location>
        <begin position="654"/>
        <end position="665"/>
    </location>
</feature>
<feature type="compositionally biased region" description="Low complexity" evidence="2">
    <location>
        <begin position="137"/>
        <end position="155"/>
    </location>
</feature>
<sequence>MQSPSVKLMSNPNKQVTQDKFQTPRKPSQELPKNKGWTSFDESPVHLPMQGNVYTPTQSPWGGETPGSRWKNLAAKPDGDAEVSDLASHQSMSPGVVSQGHLATHYPSATAQHTSRNNVSVPGQQLRGATPGKDHIAAPNSAKSSSSAPVVSSLSQNKPPQHPAPVADEHSHPQNIYSSSDDDEVANEDEMQDAWCITEEQRHYYMKQFLTMQKDVKGKIGGPTARNFFTKSKLPIIELSHIWELSDMDQDGQLTLDEFCTAFHLVVARKNGYDLPSQLPQALVPTLIDIVEAEQPTKVHEAKSSDQWETFSDRTSSSTTLANFDQVPDSTQENLHHPVALRLSPSRHKHHWVDVGDTSTPSKEQQEVLDEDSTTSSPQMHARERRPITNPYGYLHNELSEVESCGEVEHQERGHMERSSSDLSDERNIESDEKFSKHNLPSAGSMHPHSSDADSASSGASSNRSSVSDSSGDDDWAKSDLEHSDWSSRPLRPRSASSSSSESVNGPATVVPTPLPAPTPPPRPNLTILPTPMPKPRKINARNVSNDNPEAQHKAPEPGIRLEKPMPPPRPQANASQEPQVVEQESFADFTAFNQAPEVKGPEVKLNEKSEAIPQDKGMKKSKSDVIPKQERPETQKPHKEPLEPAADISSTESEPKTHDQEKNVVVKKAPTKPPRTRIMSSDVCKPETFSTPLTMSQNDETKLPSAPKQDPSRKKGGLQTSIRELKSRNTKLMRLNADLQQQLKDVMEKRITVEMNIHQMRPFTQ</sequence>
<feature type="region of interest" description="Disordered" evidence="2">
    <location>
        <begin position="405"/>
        <end position="729"/>
    </location>
</feature>
<keyword evidence="6" id="KW-1185">Reference proteome</keyword>
<dbReference type="PROSITE" id="PS00018">
    <property type="entry name" value="EF_HAND_1"/>
    <property type="match status" value="1"/>
</dbReference>
<feature type="compositionally biased region" description="Pro residues" evidence="2">
    <location>
        <begin position="513"/>
        <end position="524"/>
    </location>
</feature>
<feature type="compositionally biased region" description="Polar residues" evidence="2">
    <location>
        <begin position="1"/>
        <end position="21"/>
    </location>
</feature>
<reference evidence="5 6" key="1">
    <citation type="submission" date="2024-02" db="EMBL/GenBank/DDBJ databases">
        <authorList>
            <person name="Daric V."/>
            <person name="Darras S."/>
        </authorList>
    </citation>
    <scope>NUCLEOTIDE SEQUENCE [LARGE SCALE GENOMIC DNA]</scope>
</reference>
<protein>
    <recommendedName>
        <fullName evidence="7">RalBP1-associated Eps domain-containing protein 1</fullName>
    </recommendedName>
</protein>
<dbReference type="Gene3D" id="1.10.238.10">
    <property type="entry name" value="EF-hand"/>
    <property type="match status" value="1"/>
</dbReference>
<feature type="compositionally biased region" description="Low complexity" evidence="2">
    <location>
        <begin position="487"/>
        <end position="512"/>
    </location>
</feature>
<feature type="domain" description="EF-hand" evidence="4">
    <location>
        <begin position="234"/>
        <end position="269"/>
    </location>
</feature>
<dbReference type="Pfam" id="PF12763">
    <property type="entry name" value="EH"/>
    <property type="match status" value="1"/>
</dbReference>
<dbReference type="InterPro" id="IPR018247">
    <property type="entry name" value="EF_Hand_1_Ca_BS"/>
</dbReference>
<dbReference type="EMBL" id="CAWYQH010000101">
    <property type="protein sequence ID" value="CAK8686062.1"/>
    <property type="molecule type" value="Genomic_DNA"/>
</dbReference>
<feature type="compositionally biased region" description="Polar residues" evidence="2">
    <location>
        <begin position="107"/>
        <end position="123"/>
    </location>
</feature>